<accession>A0A0G4GGI3</accession>
<dbReference type="AlphaFoldDB" id="A0A0G4GGI3"/>
<proteinExistence type="predicted"/>
<evidence type="ECO:0000256" key="2">
    <source>
        <dbReference type="SAM" id="MobiDB-lite"/>
    </source>
</evidence>
<feature type="compositionally biased region" description="Basic and acidic residues" evidence="2">
    <location>
        <begin position="10"/>
        <end position="25"/>
    </location>
</feature>
<feature type="compositionally biased region" description="Low complexity" evidence="2">
    <location>
        <begin position="489"/>
        <end position="502"/>
    </location>
</feature>
<organism evidence="3 4">
    <name type="scientific">Vitrella brassicaformis (strain CCMP3155)</name>
    <dbReference type="NCBI Taxonomy" id="1169540"/>
    <lineage>
        <taxon>Eukaryota</taxon>
        <taxon>Sar</taxon>
        <taxon>Alveolata</taxon>
        <taxon>Colpodellida</taxon>
        <taxon>Vitrellaceae</taxon>
        <taxon>Vitrella</taxon>
    </lineage>
</organism>
<reference evidence="3 4" key="1">
    <citation type="submission" date="2014-11" db="EMBL/GenBank/DDBJ databases">
        <authorList>
            <person name="Zhu J."/>
            <person name="Qi W."/>
            <person name="Song R."/>
        </authorList>
    </citation>
    <scope>NUCLEOTIDE SEQUENCE [LARGE SCALE GENOMIC DNA]</scope>
</reference>
<feature type="coiled-coil region" evidence="1">
    <location>
        <begin position="656"/>
        <end position="690"/>
    </location>
</feature>
<dbReference type="Proteomes" id="UP000041254">
    <property type="component" value="Unassembled WGS sequence"/>
</dbReference>
<dbReference type="PhylomeDB" id="A0A0G4GGI3"/>
<keyword evidence="1" id="KW-0175">Coiled coil</keyword>
<dbReference type="PANTHER" id="PTHR23159">
    <property type="entry name" value="CENTROSOMAL PROTEIN 2"/>
    <property type="match status" value="1"/>
</dbReference>
<dbReference type="InParanoid" id="A0A0G4GGI3"/>
<keyword evidence="4" id="KW-1185">Reference proteome</keyword>
<feature type="coiled-coil region" evidence="1">
    <location>
        <begin position="271"/>
        <end position="344"/>
    </location>
</feature>
<feature type="coiled-coil region" evidence="1">
    <location>
        <begin position="165"/>
        <end position="220"/>
    </location>
</feature>
<gene>
    <name evidence="3" type="ORF">Vbra_17798</name>
</gene>
<evidence type="ECO:0000313" key="4">
    <source>
        <dbReference type="Proteomes" id="UP000041254"/>
    </source>
</evidence>
<feature type="region of interest" description="Disordered" evidence="2">
    <location>
        <begin position="1"/>
        <end position="63"/>
    </location>
</feature>
<dbReference type="VEuPathDB" id="CryptoDB:Vbra_17798"/>
<protein>
    <submittedName>
        <fullName evidence="3">Uncharacterized protein</fullName>
    </submittedName>
</protein>
<feature type="region of interest" description="Disordered" evidence="2">
    <location>
        <begin position="469"/>
        <end position="518"/>
    </location>
</feature>
<sequence length="702" mass="80509">MADLWSAWRTSHEPQKRRHEEDVKSRARGRQHPSAVEAHEDKMRRHSSHPLLQPRPATAQPRRQQFHEAFLSRATEGLADENGGGVMLLHQLGDSRRAVHSDDPGGKTTEDAETAKWRQRDLKNLGADKRPWTSLGKGAAHRIGMDRAITSRATYRQTCMANLTEEGMREELQRWEAEKTRLLQDLDAARVLAKQWERQADDLKRTLTEKDEEISQWRAHVTVLKRRVQGLSDRRLETEKSLHEVAVLKPLFNELATELKLQTPQEVMSRIDELERNQFNMLQQIHSMDEEKEQVEAARQALQKQHRKATGYMQDRLVASYEVIEKQRQELESAEERESAKSLRHKDLLEQYLKLSDYCWWMLSFWAKKAQWGRIKKEPSIILQDLKSNLIYKHGSIAAAFTAYNIPVIESLHKDDFATQLQKFKIGAADAGKIFDYLPDKRKVDETYFAPVGPMTARPIFTRTAAPAPVEAAQATEGPGGKASPPSPLSSARPSSQNSARPISPSQPHAHAGSKPALPHYHPREKILVIAMKDFQRHLEELSLPRPLEGITADVLLEKPLDIAVRDFRPNAYDPLAALQAVHQLLTVSERSQNTQQLQEVIVYANSLYRHFFPNADLDKRFKPTEILKTVGEVLKRKEMQITADHNKTRDAQVKTHEANKELDKLRGENRQLKQQIDKLQRQLTSLLGKQLRVQRQMAESH</sequence>
<evidence type="ECO:0000313" key="3">
    <source>
        <dbReference type="EMBL" id="CEM28746.1"/>
    </source>
</evidence>
<name>A0A0G4GGI3_VITBC</name>
<feature type="region of interest" description="Disordered" evidence="2">
    <location>
        <begin position="96"/>
        <end position="123"/>
    </location>
</feature>
<dbReference type="EMBL" id="CDMY01000657">
    <property type="protein sequence ID" value="CEM28746.1"/>
    <property type="molecule type" value="Genomic_DNA"/>
</dbReference>
<evidence type="ECO:0000256" key="1">
    <source>
        <dbReference type="SAM" id="Coils"/>
    </source>
</evidence>
<dbReference type="PANTHER" id="PTHR23159:SF31">
    <property type="entry name" value="CENTROSOME-ASSOCIATED PROTEIN CEP250 ISOFORM X1"/>
    <property type="match status" value="1"/>
</dbReference>